<dbReference type="PANTHER" id="PTHR11614">
    <property type="entry name" value="PHOSPHOLIPASE-RELATED"/>
    <property type="match status" value="1"/>
</dbReference>
<organism evidence="2 3">
    <name type="scientific">Gracilariopsis chorda</name>
    <dbReference type="NCBI Taxonomy" id="448386"/>
    <lineage>
        <taxon>Eukaryota</taxon>
        <taxon>Rhodophyta</taxon>
        <taxon>Florideophyceae</taxon>
        <taxon>Rhodymeniophycidae</taxon>
        <taxon>Gracilariales</taxon>
        <taxon>Gracilariaceae</taxon>
        <taxon>Gracilariopsis</taxon>
    </lineage>
</organism>
<protein>
    <recommendedName>
        <fullName evidence="1">Serine aminopeptidase S33 domain-containing protein</fullName>
    </recommendedName>
</protein>
<accession>A0A2V3IMT9</accession>
<reference evidence="2 3" key="1">
    <citation type="journal article" date="2018" name="Mol. Biol. Evol.">
        <title>Analysis of the draft genome of the red seaweed Gracilariopsis chorda provides insights into genome size evolution in Rhodophyta.</title>
        <authorList>
            <person name="Lee J."/>
            <person name="Yang E.C."/>
            <person name="Graf L."/>
            <person name="Yang J.H."/>
            <person name="Qiu H."/>
            <person name="Zel Zion U."/>
            <person name="Chan C.X."/>
            <person name="Stephens T.G."/>
            <person name="Weber A.P.M."/>
            <person name="Boo G.H."/>
            <person name="Boo S.M."/>
            <person name="Kim K.M."/>
            <person name="Shin Y."/>
            <person name="Jung M."/>
            <person name="Lee S.J."/>
            <person name="Yim H.S."/>
            <person name="Lee J.H."/>
            <person name="Bhattacharya D."/>
            <person name="Yoon H.S."/>
        </authorList>
    </citation>
    <scope>NUCLEOTIDE SEQUENCE [LARGE SCALE GENOMIC DNA]</scope>
    <source>
        <strain evidence="2 3">SKKU-2015</strain>
        <tissue evidence="2">Whole body</tissue>
    </source>
</reference>
<keyword evidence="3" id="KW-1185">Reference proteome</keyword>
<dbReference type="AlphaFoldDB" id="A0A2V3IMT9"/>
<proteinExistence type="predicted"/>
<dbReference type="OrthoDB" id="2498029at2759"/>
<sequence>MRVAVAIHLARDVPHSTFRGVMLAAPAVQVYHKPIWKLFAPSLASLAPLLPVQRLKFDRKRRRARKAGEDCYNLKDDPLVVRSPLQACVGYEVLKICENIMSGAERFHVFVFVAHSREDRFTNAKGTIDFHD</sequence>
<dbReference type="Gene3D" id="3.40.50.1820">
    <property type="entry name" value="alpha/beta hydrolase"/>
    <property type="match status" value="1"/>
</dbReference>
<evidence type="ECO:0000313" key="2">
    <source>
        <dbReference type="EMBL" id="PXF43401.1"/>
    </source>
</evidence>
<dbReference type="InterPro" id="IPR029058">
    <property type="entry name" value="AB_hydrolase_fold"/>
</dbReference>
<dbReference type="InterPro" id="IPR051044">
    <property type="entry name" value="MAG_DAG_Lipase"/>
</dbReference>
<dbReference type="InterPro" id="IPR022742">
    <property type="entry name" value="Hydrolase_4"/>
</dbReference>
<name>A0A2V3IMT9_9FLOR</name>
<dbReference type="Proteomes" id="UP000247409">
    <property type="component" value="Unassembled WGS sequence"/>
</dbReference>
<comment type="caution">
    <text evidence="2">The sequence shown here is derived from an EMBL/GenBank/DDBJ whole genome shotgun (WGS) entry which is preliminary data.</text>
</comment>
<dbReference type="Pfam" id="PF12146">
    <property type="entry name" value="Hydrolase_4"/>
    <property type="match status" value="1"/>
</dbReference>
<evidence type="ECO:0000313" key="3">
    <source>
        <dbReference type="Proteomes" id="UP000247409"/>
    </source>
</evidence>
<dbReference type="EMBL" id="NBIV01000127">
    <property type="protein sequence ID" value="PXF43401.1"/>
    <property type="molecule type" value="Genomic_DNA"/>
</dbReference>
<feature type="domain" description="Serine aminopeptidase S33" evidence="1">
    <location>
        <begin position="4"/>
        <end position="131"/>
    </location>
</feature>
<gene>
    <name evidence="2" type="ORF">BWQ96_06896</name>
</gene>
<evidence type="ECO:0000259" key="1">
    <source>
        <dbReference type="Pfam" id="PF12146"/>
    </source>
</evidence>